<comment type="caution">
    <text evidence="2">The sequence shown here is derived from an EMBL/GenBank/DDBJ whole genome shotgun (WGS) entry which is preliminary data.</text>
</comment>
<dbReference type="Pfam" id="PF08351">
    <property type="entry name" value="TmcA_N"/>
    <property type="match status" value="1"/>
</dbReference>
<sequence>MVMSALLEERVKSYLKDVKVSGQRGLVVLHSTSLEKALNWLLSVAEPSKCIVVCPRGVVSKCPQACFCTSPGAYKRVLGSEADVAVIITDGLLRPNLLAALVGVVVSGGGAIHSSSAPRHLESRPAGGLGGYRDYLLSVLSGAPLILWASLDEG</sequence>
<gene>
    <name evidence="2" type="ORF">ENM78_02975</name>
</gene>
<protein>
    <submittedName>
        <fullName evidence="2">DUF1726 domain-containing protein</fullName>
    </submittedName>
</protein>
<dbReference type="InterPro" id="IPR013562">
    <property type="entry name" value="TmcA/NAT10_N"/>
</dbReference>
<feature type="domain" description="TmcA/NAT10 N-terminal" evidence="1">
    <location>
        <begin position="9"/>
        <end position="112"/>
    </location>
</feature>
<dbReference type="EMBL" id="DRZC01000035">
    <property type="protein sequence ID" value="HHQ80412.1"/>
    <property type="molecule type" value="Genomic_DNA"/>
</dbReference>
<name>A0A7J3ZKK1_9CREN</name>
<dbReference type="Gene3D" id="3.40.50.11040">
    <property type="match status" value="1"/>
</dbReference>
<evidence type="ECO:0000259" key="1">
    <source>
        <dbReference type="Pfam" id="PF08351"/>
    </source>
</evidence>
<reference evidence="2" key="1">
    <citation type="journal article" date="2020" name="mSystems">
        <title>Genome- and Community-Level Interaction Insights into Carbon Utilization and Element Cycling Functions of Hydrothermarchaeota in Hydrothermal Sediment.</title>
        <authorList>
            <person name="Zhou Z."/>
            <person name="Liu Y."/>
            <person name="Xu W."/>
            <person name="Pan J."/>
            <person name="Luo Z.H."/>
            <person name="Li M."/>
        </authorList>
    </citation>
    <scope>NUCLEOTIDE SEQUENCE [LARGE SCALE GENOMIC DNA]</scope>
    <source>
        <strain evidence="2">SpSt-1116</strain>
    </source>
</reference>
<dbReference type="AlphaFoldDB" id="A0A7J3ZKK1"/>
<accession>A0A7J3ZKK1</accession>
<organism evidence="2">
    <name type="scientific">Fervidicoccus fontis</name>
    <dbReference type="NCBI Taxonomy" id="683846"/>
    <lineage>
        <taxon>Archaea</taxon>
        <taxon>Thermoproteota</taxon>
        <taxon>Thermoprotei</taxon>
        <taxon>Fervidicoccales</taxon>
        <taxon>Fervidicoccaceae</taxon>
        <taxon>Fervidicoccus</taxon>
    </lineage>
</organism>
<proteinExistence type="predicted"/>
<evidence type="ECO:0000313" key="2">
    <source>
        <dbReference type="EMBL" id="HHQ80412.1"/>
    </source>
</evidence>